<name>A0ABN9AYW6_9NEOB</name>
<accession>A0ABN9AYW6</accession>
<evidence type="ECO:0000313" key="1">
    <source>
        <dbReference type="EMBL" id="CAI9541234.1"/>
    </source>
</evidence>
<gene>
    <name evidence="1" type="ORF">SPARVUS_LOCUS1884404</name>
</gene>
<comment type="caution">
    <text evidence="1">The sequence shown here is derived from an EMBL/GenBank/DDBJ whole genome shotgun (WGS) entry which is preliminary data.</text>
</comment>
<proteinExistence type="predicted"/>
<sequence>MPHISAHKRYLSVPTISAMPVTATYQYTSVPPNHSNQCRLSVPVSAVYQCRLSVPISAACQCHI</sequence>
<protein>
    <submittedName>
        <fullName evidence="1">Uncharacterized protein</fullName>
    </submittedName>
</protein>
<dbReference type="Proteomes" id="UP001162483">
    <property type="component" value="Unassembled WGS sequence"/>
</dbReference>
<evidence type="ECO:0000313" key="2">
    <source>
        <dbReference type="Proteomes" id="UP001162483"/>
    </source>
</evidence>
<organism evidence="1 2">
    <name type="scientific">Staurois parvus</name>
    <dbReference type="NCBI Taxonomy" id="386267"/>
    <lineage>
        <taxon>Eukaryota</taxon>
        <taxon>Metazoa</taxon>
        <taxon>Chordata</taxon>
        <taxon>Craniata</taxon>
        <taxon>Vertebrata</taxon>
        <taxon>Euteleostomi</taxon>
        <taxon>Amphibia</taxon>
        <taxon>Batrachia</taxon>
        <taxon>Anura</taxon>
        <taxon>Neobatrachia</taxon>
        <taxon>Ranoidea</taxon>
        <taxon>Ranidae</taxon>
        <taxon>Staurois</taxon>
    </lineage>
</organism>
<keyword evidence="2" id="KW-1185">Reference proteome</keyword>
<reference evidence="1" key="1">
    <citation type="submission" date="2023-05" db="EMBL/GenBank/DDBJ databases">
        <authorList>
            <person name="Stuckert A."/>
        </authorList>
    </citation>
    <scope>NUCLEOTIDE SEQUENCE</scope>
</reference>
<dbReference type="EMBL" id="CATNWA010001814">
    <property type="protein sequence ID" value="CAI9541234.1"/>
    <property type="molecule type" value="Genomic_DNA"/>
</dbReference>